<reference evidence="1" key="1">
    <citation type="submission" date="2023-04" db="EMBL/GenBank/DDBJ databases">
        <authorList>
            <person name="Vijverberg K."/>
            <person name="Xiong W."/>
            <person name="Schranz E."/>
        </authorList>
    </citation>
    <scope>NUCLEOTIDE SEQUENCE</scope>
</reference>
<name>A0AA35YSW8_LACSI</name>
<protein>
    <submittedName>
        <fullName evidence="1">Uncharacterized protein</fullName>
    </submittedName>
</protein>
<sequence length="163" mass="19418">MNIRFKGFRGVDNVLDEFTLANFPYMNPYNWISLFNIFMKDKKNYEPIGSHLKKMLICYVLDIAKMDVEIALVLQKRPILEREEEPRDVKKMKLGVIQKEHWSVAYNRKSRKKLQKSVFFLRDNHLYSTIALKTILAIVETCKVNFVVDLKCFSNMIKWYQTV</sequence>
<evidence type="ECO:0000313" key="2">
    <source>
        <dbReference type="Proteomes" id="UP001177003"/>
    </source>
</evidence>
<accession>A0AA35YSW8</accession>
<dbReference type="EMBL" id="OX465080">
    <property type="protein sequence ID" value="CAI9279635.1"/>
    <property type="molecule type" value="Genomic_DNA"/>
</dbReference>
<dbReference type="AlphaFoldDB" id="A0AA35YSW8"/>
<keyword evidence="2" id="KW-1185">Reference proteome</keyword>
<dbReference type="Proteomes" id="UP001177003">
    <property type="component" value="Chromosome 4"/>
</dbReference>
<proteinExistence type="predicted"/>
<gene>
    <name evidence="1" type="ORF">LSALG_LOCUS19424</name>
</gene>
<evidence type="ECO:0000313" key="1">
    <source>
        <dbReference type="EMBL" id="CAI9279635.1"/>
    </source>
</evidence>
<organism evidence="1 2">
    <name type="scientific">Lactuca saligna</name>
    <name type="common">Willowleaf lettuce</name>
    <dbReference type="NCBI Taxonomy" id="75948"/>
    <lineage>
        <taxon>Eukaryota</taxon>
        <taxon>Viridiplantae</taxon>
        <taxon>Streptophyta</taxon>
        <taxon>Embryophyta</taxon>
        <taxon>Tracheophyta</taxon>
        <taxon>Spermatophyta</taxon>
        <taxon>Magnoliopsida</taxon>
        <taxon>eudicotyledons</taxon>
        <taxon>Gunneridae</taxon>
        <taxon>Pentapetalae</taxon>
        <taxon>asterids</taxon>
        <taxon>campanulids</taxon>
        <taxon>Asterales</taxon>
        <taxon>Asteraceae</taxon>
        <taxon>Cichorioideae</taxon>
        <taxon>Cichorieae</taxon>
        <taxon>Lactucinae</taxon>
        <taxon>Lactuca</taxon>
    </lineage>
</organism>